<keyword evidence="2" id="KW-1185">Reference proteome</keyword>
<reference evidence="1" key="1">
    <citation type="submission" date="2020-04" db="EMBL/GenBank/DDBJ databases">
        <authorList>
            <person name="Alioto T."/>
            <person name="Alioto T."/>
            <person name="Gomez Garrido J."/>
        </authorList>
    </citation>
    <scope>NUCLEOTIDE SEQUENCE</scope>
    <source>
        <strain evidence="1">A484AB</strain>
    </source>
</reference>
<dbReference type="EMBL" id="CACRXK020006092">
    <property type="protein sequence ID" value="CAB4008339.1"/>
    <property type="molecule type" value="Genomic_DNA"/>
</dbReference>
<dbReference type="Proteomes" id="UP001152795">
    <property type="component" value="Unassembled WGS sequence"/>
</dbReference>
<protein>
    <submittedName>
        <fullName evidence="1">Uncharacterized protein</fullName>
    </submittedName>
</protein>
<feature type="non-terminal residue" evidence="1">
    <location>
        <position position="1"/>
    </location>
</feature>
<gene>
    <name evidence="1" type="ORF">PACLA_8A082345</name>
</gene>
<organism evidence="1 2">
    <name type="scientific">Paramuricea clavata</name>
    <name type="common">Red gorgonian</name>
    <name type="synonym">Violescent sea-whip</name>
    <dbReference type="NCBI Taxonomy" id="317549"/>
    <lineage>
        <taxon>Eukaryota</taxon>
        <taxon>Metazoa</taxon>
        <taxon>Cnidaria</taxon>
        <taxon>Anthozoa</taxon>
        <taxon>Octocorallia</taxon>
        <taxon>Malacalcyonacea</taxon>
        <taxon>Plexauridae</taxon>
        <taxon>Paramuricea</taxon>
    </lineage>
</organism>
<accession>A0A6S7HUW4</accession>
<evidence type="ECO:0000313" key="2">
    <source>
        <dbReference type="Proteomes" id="UP001152795"/>
    </source>
</evidence>
<name>A0A6S7HUW4_PARCT</name>
<evidence type="ECO:0000313" key="1">
    <source>
        <dbReference type="EMBL" id="CAB4008339.1"/>
    </source>
</evidence>
<sequence>ISENLTVEKENEEYTSPRNLVNILVARGDGHLEAVRKLFATQYKFKWRTETGDPDQFSFYGFCKDLKDAGGEDVMTYGTRKAHVILRLYHAQEKLHKIRPLTHRELCPPVYVRTLVGKRWTWKKWICNLDRSVFETTDEETDIDWITNVPLRDYITVHSVQNDVGLAFPNEKDLHLYWAVFEEDDFEENQPHVAHGDNLGTTQVYVGKAMRGIKDRWMANTKSDCRNMELSRNVMYNMMNYDQNTLKGQQLVDLRLLLHKADTYHRERHGGDRYGLFIMVDKAMATPEKM</sequence>
<proteinExistence type="predicted"/>
<comment type="caution">
    <text evidence="1">The sequence shown here is derived from an EMBL/GenBank/DDBJ whole genome shotgun (WGS) entry which is preliminary data.</text>
</comment>
<dbReference type="AlphaFoldDB" id="A0A6S7HUW4"/>